<accession>A0A6A4T4X0</accession>
<dbReference type="Proteomes" id="UP000438429">
    <property type="component" value="Unassembled WGS sequence"/>
</dbReference>
<evidence type="ECO:0000313" key="2">
    <source>
        <dbReference type="Proteomes" id="UP000438429"/>
    </source>
</evidence>
<dbReference type="PANTHER" id="PTHR47331:SF3">
    <property type="match status" value="1"/>
</dbReference>
<sequence length="244" mass="27970">MRKKLLKSYAVKVPDNDLNRNDGKVWYIPHHEEIAWPIRLWRFISGSLTSLISTLIGVLTKFCQEAVAIMADVEAMFHQIKVPPEYPDLLRFLWWPDGDINSDLVEYRMVVNLFGATSSLSCASCALRRCAEDNRDLFDAAVVDTVLHKFYVDDCLKSVSSEVEAVQLYNLKAMRQQGGFNLMKWISNSRVVPAAIPQVEKANDVKDLDLDQDSLPMERALGVQWCVQFDRFKFRLVIQDKLPT</sequence>
<dbReference type="AlphaFoldDB" id="A0A6A4T4X0"/>
<name>A0A6A4T4X0_SCOMX</name>
<proteinExistence type="predicted"/>
<dbReference type="PANTHER" id="PTHR47331">
    <property type="entry name" value="PHD-TYPE DOMAIN-CONTAINING PROTEIN"/>
    <property type="match status" value="1"/>
</dbReference>
<reference evidence="1 2" key="1">
    <citation type="submission" date="2019-06" db="EMBL/GenBank/DDBJ databases">
        <title>Draft genomes of female and male turbot (Scophthalmus maximus).</title>
        <authorList>
            <person name="Xu H."/>
            <person name="Xu X.-W."/>
            <person name="Shao C."/>
            <person name="Chen S."/>
        </authorList>
    </citation>
    <scope>NUCLEOTIDE SEQUENCE [LARGE SCALE GENOMIC DNA]</scope>
    <source>
        <strain evidence="1">Ysfricsl-2016a</strain>
        <tissue evidence="1">Blood</tissue>
    </source>
</reference>
<comment type="caution">
    <text evidence="1">The sequence shown here is derived from an EMBL/GenBank/DDBJ whole genome shotgun (WGS) entry which is preliminary data.</text>
</comment>
<dbReference type="EMBL" id="VEVO01000008">
    <property type="protein sequence ID" value="KAF0039030.1"/>
    <property type="molecule type" value="Genomic_DNA"/>
</dbReference>
<evidence type="ECO:0000313" key="1">
    <source>
        <dbReference type="EMBL" id="KAF0039030.1"/>
    </source>
</evidence>
<gene>
    <name evidence="1" type="ORF">F2P81_009514</name>
</gene>
<protein>
    <submittedName>
        <fullName evidence="1">Uncharacterized protein</fullName>
    </submittedName>
</protein>
<organism evidence="1 2">
    <name type="scientific">Scophthalmus maximus</name>
    <name type="common">Turbot</name>
    <name type="synonym">Psetta maxima</name>
    <dbReference type="NCBI Taxonomy" id="52904"/>
    <lineage>
        <taxon>Eukaryota</taxon>
        <taxon>Metazoa</taxon>
        <taxon>Chordata</taxon>
        <taxon>Craniata</taxon>
        <taxon>Vertebrata</taxon>
        <taxon>Euteleostomi</taxon>
        <taxon>Actinopterygii</taxon>
        <taxon>Neopterygii</taxon>
        <taxon>Teleostei</taxon>
        <taxon>Neoteleostei</taxon>
        <taxon>Acanthomorphata</taxon>
        <taxon>Carangaria</taxon>
        <taxon>Pleuronectiformes</taxon>
        <taxon>Pleuronectoidei</taxon>
        <taxon>Scophthalmidae</taxon>
        <taxon>Scophthalmus</taxon>
    </lineage>
</organism>